<protein>
    <submittedName>
        <fullName evidence="2">Uncharacterized protein</fullName>
    </submittedName>
</protein>
<proteinExistence type="predicted"/>
<gene>
    <name evidence="2" type="ORF">A0H81_13617</name>
</gene>
<evidence type="ECO:0000313" key="3">
    <source>
        <dbReference type="Proteomes" id="UP000092993"/>
    </source>
</evidence>
<organism evidence="2 3">
    <name type="scientific">Grifola frondosa</name>
    <name type="common">Maitake</name>
    <name type="synonym">Polyporus frondosus</name>
    <dbReference type="NCBI Taxonomy" id="5627"/>
    <lineage>
        <taxon>Eukaryota</taxon>
        <taxon>Fungi</taxon>
        <taxon>Dikarya</taxon>
        <taxon>Basidiomycota</taxon>
        <taxon>Agaricomycotina</taxon>
        <taxon>Agaricomycetes</taxon>
        <taxon>Polyporales</taxon>
        <taxon>Grifolaceae</taxon>
        <taxon>Grifola</taxon>
    </lineage>
</organism>
<dbReference type="EMBL" id="LUGG01000031">
    <property type="protein sequence ID" value="OBZ66368.1"/>
    <property type="molecule type" value="Genomic_DNA"/>
</dbReference>
<name>A0A1C7LPA3_GRIFR</name>
<comment type="caution">
    <text evidence="2">The sequence shown here is derived from an EMBL/GenBank/DDBJ whole genome shotgun (WGS) entry which is preliminary data.</text>
</comment>
<evidence type="ECO:0000256" key="1">
    <source>
        <dbReference type="SAM" id="MobiDB-lite"/>
    </source>
</evidence>
<feature type="region of interest" description="Disordered" evidence="1">
    <location>
        <begin position="199"/>
        <end position="266"/>
    </location>
</feature>
<evidence type="ECO:0000313" key="2">
    <source>
        <dbReference type="EMBL" id="OBZ66368.1"/>
    </source>
</evidence>
<feature type="compositionally biased region" description="Low complexity" evidence="1">
    <location>
        <begin position="199"/>
        <end position="222"/>
    </location>
</feature>
<dbReference type="OrthoDB" id="8922241at2759"/>
<dbReference type="AlphaFoldDB" id="A0A1C7LPA3"/>
<dbReference type="STRING" id="5627.A0A1C7LPA3"/>
<sequence length="342" mass="37253">MASGRISSEDFDALSTQFLEPFTLELCQSPSIAGSALSHDAHQCQRPSESRYCGSPDVGSTSEFGLGLFTCGFNSDTNITSLGGMDLLGSLFTPGTDGIGSISIYSPSELHPMAHEEFMMELTQSLPFNADPINSQLNGVKPPAVTRLGFYSSEHNVNVDGFSHMWGLYRDECIHSVDVQPYDSASLQEIHRHSLCRSASLTPSASPSPSLLSPSLSYKSISPSPPSSPSPSSNRSSPRRRNSSTRARPRNVQITPGSLMPNPDSNKCPYCPYEETNHRRPDLRRHIETHRRKAVPPKWVCYGLPLEDAASNGIFDISDAKLFGDVCGSWIIWSATAPINDS</sequence>
<reference evidence="2 3" key="1">
    <citation type="submission" date="2016-03" db="EMBL/GenBank/DDBJ databases">
        <title>Whole genome sequencing of Grifola frondosa 9006-11.</title>
        <authorList>
            <person name="Min B."/>
            <person name="Park H."/>
            <person name="Kim J.-G."/>
            <person name="Cho H."/>
            <person name="Oh Y.-L."/>
            <person name="Kong W.-S."/>
            <person name="Choi I.-G."/>
        </authorList>
    </citation>
    <scope>NUCLEOTIDE SEQUENCE [LARGE SCALE GENOMIC DNA]</scope>
    <source>
        <strain evidence="2 3">9006-11</strain>
    </source>
</reference>
<dbReference type="Proteomes" id="UP000092993">
    <property type="component" value="Unassembled WGS sequence"/>
</dbReference>
<keyword evidence="3" id="KW-1185">Reference proteome</keyword>
<feature type="compositionally biased region" description="Basic residues" evidence="1">
    <location>
        <begin position="237"/>
        <end position="249"/>
    </location>
</feature>
<accession>A0A1C7LPA3</accession>